<dbReference type="GO" id="GO:0070403">
    <property type="term" value="F:NAD+ binding"/>
    <property type="evidence" value="ECO:0007669"/>
    <property type="project" value="InterPro"/>
</dbReference>
<dbReference type="PROSITE" id="PS50305">
    <property type="entry name" value="SIRTUIN"/>
    <property type="match status" value="1"/>
</dbReference>
<comment type="caution">
    <text evidence="5">The sequence shown here is derived from an EMBL/GenBank/DDBJ whole genome shotgun (WGS) entry which is preliminary data.</text>
</comment>
<keyword evidence="1" id="KW-0808">Transferase</keyword>
<dbReference type="GO" id="GO:0005759">
    <property type="term" value="C:mitochondrial matrix"/>
    <property type="evidence" value="ECO:0007669"/>
    <property type="project" value="TreeGrafter"/>
</dbReference>
<feature type="domain" description="Deacetylase sirtuin-type" evidence="4">
    <location>
        <begin position="33"/>
        <end position="370"/>
    </location>
</feature>
<gene>
    <name evidence="5" type="ORF">LUA448_LOCUS11052</name>
</gene>
<evidence type="ECO:0000256" key="3">
    <source>
        <dbReference type="PROSITE-ProRule" id="PRU00236"/>
    </source>
</evidence>
<evidence type="ECO:0000259" key="4">
    <source>
        <dbReference type="PROSITE" id="PS50305"/>
    </source>
</evidence>
<dbReference type="PANTHER" id="PTHR11085">
    <property type="entry name" value="NAD-DEPENDENT PROTEIN DEACYLASE SIRTUIN-5, MITOCHONDRIAL-RELATED"/>
    <property type="match status" value="1"/>
</dbReference>
<dbReference type="InterPro" id="IPR026590">
    <property type="entry name" value="Ssirtuin_cat_dom"/>
</dbReference>
<reference evidence="5" key="1">
    <citation type="submission" date="2021-02" db="EMBL/GenBank/DDBJ databases">
        <authorList>
            <person name="Nowell W R."/>
        </authorList>
    </citation>
    <scope>NUCLEOTIDE SEQUENCE</scope>
</reference>
<dbReference type="Proteomes" id="UP000663833">
    <property type="component" value="Unassembled WGS sequence"/>
</dbReference>
<evidence type="ECO:0000256" key="1">
    <source>
        <dbReference type="ARBA" id="ARBA00022679"/>
    </source>
</evidence>
<dbReference type="SUPFAM" id="SSF52467">
    <property type="entry name" value="DHS-like NAD/FAD-binding domain"/>
    <property type="match status" value="2"/>
</dbReference>
<protein>
    <recommendedName>
        <fullName evidence="4">Deacetylase sirtuin-type domain-containing protein</fullName>
    </recommendedName>
</protein>
<dbReference type="Gene3D" id="3.40.50.1220">
    <property type="entry name" value="TPP-binding domain"/>
    <property type="match status" value="2"/>
</dbReference>
<dbReference type="InterPro" id="IPR029035">
    <property type="entry name" value="DHS-like_NAD/FAD-binding_dom"/>
</dbReference>
<dbReference type="Pfam" id="PF02146">
    <property type="entry name" value="SIR2"/>
    <property type="match status" value="2"/>
</dbReference>
<dbReference type="GO" id="GO:0017136">
    <property type="term" value="F:histone deacetylase activity, NAD-dependent"/>
    <property type="evidence" value="ECO:0007669"/>
    <property type="project" value="TreeGrafter"/>
</dbReference>
<dbReference type="InterPro" id="IPR003000">
    <property type="entry name" value="Sirtuin"/>
</dbReference>
<organism evidence="5 6">
    <name type="scientific">Rotaria socialis</name>
    <dbReference type="NCBI Taxonomy" id="392032"/>
    <lineage>
        <taxon>Eukaryota</taxon>
        <taxon>Metazoa</taxon>
        <taxon>Spiralia</taxon>
        <taxon>Gnathifera</taxon>
        <taxon>Rotifera</taxon>
        <taxon>Eurotatoria</taxon>
        <taxon>Bdelloidea</taxon>
        <taxon>Philodinida</taxon>
        <taxon>Philodinidae</taxon>
        <taxon>Rotaria</taxon>
    </lineage>
</organism>
<proteinExistence type="predicted"/>
<keyword evidence="2" id="KW-0520">NAD</keyword>
<evidence type="ECO:0000313" key="6">
    <source>
        <dbReference type="Proteomes" id="UP000663833"/>
    </source>
</evidence>
<accession>A0A817UG99</accession>
<dbReference type="AlphaFoldDB" id="A0A817UG99"/>
<sequence length="370" mass="42014">MIKQISRSIPKLYFSSSATQLKSPNHNYVPSHQKPSTDDIDKFQKFISNSQRLFIITGAGISTESGIPDYRSEGVGLYARTTNRPMMYQEFLTNAKRYKMYWARNYIGWPTFSSFQPNETHKIFAAWEVKRKVFWHVTQNVDSLLTKAGCELLSELHGCSARVVCVDCGYKSLTREELQEIILKQNPNWTVFWHVTQNVDSLLTKAGCELLSELHGCSARVVCVDCGYKSLTREELQEIILKQNPNWTVQSNTINPDADVHLTEDQLGDFQPPRCPRCSGRIKPDVTFFGDNVDRRLVDFLKEQLSKSDSVLVAGSSLEVMSSYRFILAAQQLKMPIAIINIGRTRGDHAAQLKISTRCGLILPHIEINS</sequence>
<evidence type="ECO:0000313" key="5">
    <source>
        <dbReference type="EMBL" id="CAF3330883.1"/>
    </source>
</evidence>
<evidence type="ECO:0000256" key="2">
    <source>
        <dbReference type="ARBA" id="ARBA00023027"/>
    </source>
</evidence>
<dbReference type="PANTHER" id="PTHR11085:SF10">
    <property type="entry name" value="NAD-DEPENDENT PROTEIN DEACYLASE SIRTUIN-5, MITOCHONDRIAL-RELATED"/>
    <property type="match status" value="1"/>
</dbReference>
<dbReference type="InterPro" id="IPR050134">
    <property type="entry name" value="NAD-dep_sirtuin_deacylases"/>
</dbReference>
<name>A0A817UG99_9BILA</name>
<dbReference type="EMBL" id="CAJNYD010001335">
    <property type="protein sequence ID" value="CAF3330883.1"/>
    <property type="molecule type" value="Genomic_DNA"/>
</dbReference>
<comment type="caution">
    <text evidence="3">Lacks conserved residue(s) required for the propagation of feature annotation.</text>
</comment>